<dbReference type="AlphaFoldDB" id="A0A9X0EG38"/>
<evidence type="ECO:0000313" key="2">
    <source>
        <dbReference type="Proteomes" id="UP000029719"/>
    </source>
</evidence>
<accession>A0A9X0EG38</accession>
<reference evidence="1 2" key="1">
    <citation type="submission" date="2014-09" db="EMBL/GenBank/DDBJ databases">
        <title>Genome sequence of Pseudomonas lutea strain DSM 17257T.</title>
        <authorList>
            <person name="Kwak Y."/>
            <person name="Shin J.-H."/>
        </authorList>
    </citation>
    <scope>NUCLEOTIDE SEQUENCE [LARGE SCALE GENOMIC DNA]</scope>
    <source>
        <strain evidence="1 2">DSM 17257</strain>
    </source>
</reference>
<protein>
    <submittedName>
        <fullName evidence="1">Uncharacterized protein</fullName>
    </submittedName>
</protein>
<name>A0A9X0EG38_9PSED</name>
<evidence type="ECO:0000313" key="1">
    <source>
        <dbReference type="EMBL" id="KGF65119.1"/>
    </source>
</evidence>
<dbReference type="Proteomes" id="UP000029719">
    <property type="component" value="Unassembled WGS sequence"/>
</dbReference>
<sequence>MNPGTRCIGLGTCALLVLSVLRWSGSHPPTREDFAKYPSLRQRWQMLCDPRSDLARVNAEGCAQLQQWQTADAQPVLDRLMNRNLGR</sequence>
<proteinExistence type="predicted"/>
<comment type="caution">
    <text evidence="1">The sequence shown here is derived from an EMBL/GenBank/DDBJ whole genome shotgun (WGS) entry which is preliminary data.</text>
</comment>
<organism evidence="1 2">
    <name type="scientific">Pseudomonas lutea</name>
    <dbReference type="NCBI Taxonomy" id="243924"/>
    <lineage>
        <taxon>Bacteria</taxon>
        <taxon>Pseudomonadati</taxon>
        <taxon>Pseudomonadota</taxon>
        <taxon>Gammaproteobacteria</taxon>
        <taxon>Pseudomonadales</taxon>
        <taxon>Pseudomonadaceae</taxon>
        <taxon>Pseudomonas</taxon>
    </lineage>
</organism>
<dbReference type="OrthoDB" id="6916266at2"/>
<gene>
    <name evidence="1" type="ORF">LT42_03950</name>
</gene>
<dbReference type="EMBL" id="JRMB01000001">
    <property type="protein sequence ID" value="KGF65119.1"/>
    <property type="molecule type" value="Genomic_DNA"/>
</dbReference>